<sequence>MQQSKKKKRSRVSKKGKAKSPAASSKSSNENVEKVLKNLTEAFASVSLEKAASAYKEANRDPNRAAEILANVVGSEVAEDQSTSCSSSSANYNMDTSSSSNGNYNVDTSSSSCASELFVQTNDCVQEGFKLNSKVRSKRVVATAGTVATMLGKDYVRSTPNKSSLKSKGFHGESWSREDKEQFLCSMLGSECELSLAVIRDVLCQCGEDFEKALDVLIELSGSSSKQSKCYDYTIGEDAQFLLESNGSLSDGASNSTSHPSEIETQDYVWSTGNLFRNLSKVSAVSDSHCLKEKGNLESELPQEVLKSLFNMPTPKNAENEPNTMNWRNVVKKMSSLGRRLEPRDGEQEQCLHAKGDEYQVFRVTAKQHWESMNSYYQKAATAFANGEREYASYLSEKGRAHNERAQEADEKASQDIFTARNKNIENMITIDLHGQHIKQAMRLLKLHLLFGACVRSVRLFRVITGCGRHGVGRSKLKNSVISLLQKEGITWCEENSGTLIIRLDGRSNFNFLDYDSDGE</sequence>
<feature type="region of interest" description="Disordered" evidence="1">
    <location>
        <begin position="82"/>
        <end position="103"/>
    </location>
</feature>
<dbReference type="Proteomes" id="UP001604336">
    <property type="component" value="Unassembled WGS sequence"/>
</dbReference>
<feature type="region of interest" description="Disordered" evidence="1">
    <location>
        <begin position="1"/>
        <end position="31"/>
    </location>
</feature>
<gene>
    <name evidence="3" type="ORF">Adt_31099</name>
</gene>
<dbReference type="PANTHER" id="PTHR47676">
    <property type="entry name" value="OS01G0225100 PROTEIN"/>
    <property type="match status" value="1"/>
</dbReference>
<accession>A0ABD1RD99</accession>
<dbReference type="SMART" id="SM00463">
    <property type="entry name" value="SMR"/>
    <property type="match status" value="1"/>
</dbReference>
<feature type="domain" description="Smr" evidence="2">
    <location>
        <begin position="431"/>
        <end position="505"/>
    </location>
</feature>
<reference evidence="4" key="1">
    <citation type="submission" date="2024-07" db="EMBL/GenBank/DDBJ databases">
        <title>Two chromosome-level genome assemblies of Korean endemic species Abeliophyllum distichum and Forsythia ovata (Oleaceae).</title>
        <authorList>
            <person name="Jang H."/>
        </authorList>
    </citation>
    <scope>NUCLEOTIDE SEQUENCE [LARGE SCALE GENOMIC DNA]</scope>
</reference>
<name>A0ABD1RD99_9LAMI</name>
<dbReference type="PANTHER" id="PTHR47676:SF1">
    <property type="entry name" value="SMR DOMAIN-CONTAINING PROTEIN"/>
    <property type="match status" value="1"/>
</dbReference>
<evidence type="ECO:0000259" key="2">
    <source>
        <dbReference type="PROSITE" id="PS50828"/>
    </source>
</evidence>
<evidence type="ECO:0000313" key="4">
    <source>
        <dbReference type="Proteomes" id="UP001604336"/>
    </source>
</evidence>
<organism evidence="3 4">
    <name type="scientific">Abeliophyllum distichum</name>
    <dbReference type="NCBI Taxonomy" id="126358"/>
    <lineage>
        <taxon>Eukaryota</taxon>
        <taxon>Viridiplantae</taxon>
        <taxon>Streptophyta</taxon>
        <taxon>Embryophyta</taxon>
        <taxon>Tracheophyta</taxon>
        <taxon>Spermatophyta</taxon>
        <taxon>Magnoliopsida</taxon>
        <taxon>eudicotyledons</taxon>
        <taxon>Gunneridae</taxon>
        <taxon>Pentapetalae</taxon>
        <taxon>asterids</taxon>
        <taxon>lamiids</taxon>
        <taxon>Lamiales</taxon>
        <taxon>Oleaceae</taxon>
        <taxon>Forsythieae</taxon>
        <taxon>Abeliophyllum</taxon>
    </lineage>
</organism>
<dbReference type="Pfam" id="PF24767">
    <property type="entry name" value="UBA_At5g58720"/>
    <property type="match status" value="1"/>
</dbReference>
<feature type="compositionally biased region" description="Low complexity" evidence="1">
    <location>
        <begin position="19"/>
        <end position="28"/>
    </location>
</feature>
<keyword evidence="4" id="KW-1185">Reference proteome</keyword>
<feature type="compositionally biased region" description="Polar residues" evidence="1">
    <location>
        <begin position="90"/>
        <end position="103"/>
    </location>
</feature>
<proteinExistence type="predicted"/>
<dbReference type="Pfam" id="PF08590">
    <property type="entry name" value="DUF1771"/>
    <property type="match status" value="1"/>
</dbReference>
<evidence type="ECO:0000256" key="1">
    <source>
        <dbReference type="SAM" id="MobiDB-lite"/>
    </source>
</evidence>
<dbReference type="AlphaFoldDB" id="A0ABD1RD99"/>
<dbReference type="SUPFAM" id="SSF160443">
    <property type="entry name" value="SMR domain-like"/>
    <property type="match status" value="1"/>
</dbReference>
<dbReference type="SMART" id="SM01162">
    <property type="entry name" value="DUF1771"/>
    <property type="match status" value="1"/>
</dbReference>
<dbReference type="InterPro" id="IPR002625">
    <property type="entry name" value="Smr_dom"/>
</dbReference>
<dbReference type="InterPro" id="IPR036063">
    <property type="entry name" value="Smr_dom_sf"/>
</dbReference>
<dbReference type="EMBL" id="JBFOLK010000009">
    <property type="protein sequence ID" value="KAL2486343.1"/>
    <property type="molecule type" value="Genomic_DNA"/>
</dbReference>
<feature type="compositionally biased region" description="Basic residues" evidence="1">
    <location>
        <begin position="1"/>
        <end position="18"/>
    </location>
</feature>
<dbReference type="InterPro" id="IPR013899">
    <property type="entry name" value="DUF1771"/>
</dbReference>
<dbReference type="Gene3D" id="3.30.1370.110">
    <property type="match status" value="1"/>
</dbReference>
<dbReference type="InterPro" id="IPR055319">
    <property type="entry name" value="At5g58720-like"/>
</dbReference>
<dbReference type="InterPro" id="IPR056254">
    <property type="entry name" value="At5g58720/SDE5-like_UBA-like"/>
</dbReference>
<dbReference type="PROSITE" id="PS50828">
    <property type="entry name" value="SMR"/>
    <property type="match status" value="1"/>
</dbReference>
<comment type="caution">
    <text evidence="3">The sequence shown here is derived from an EMBL/GenBank/DDBJ whole genome shotgun (WGS) entry which is preliminary data.</text>
</comment>
<evidence type="ECO:0000313" key="3">
    <source>
        <dbReference type="EMBL" id="KAL2486343.1"/>
    </source>
</evidence>
<protein>
    <submittedName>
        <fullName evidence="3">Smr (Small MutS Related) domain-containing protein</fullName>
    </submittedName>
</protein>